<sequence>MPHTQQHPRDSQQGVDVVQLDHHAVYAKDRSLSAEFIAAVLGLEVGSPFGPFLPVDLGNGVTLDYYELRDEPVQSQHYAFLVPDAQFDAMTTRLQALGVTYYADPHHTEPGQINRLFGGRGAYFLDPDGHNMEIMTRPYARPR</sequence>
<protein>
    <submittedName>
        <fullName evidence="2">VOC family protein</fullName>
    </submittedName>
</protein>
<gene>
    <name evidence="2" type="ORF">EAO74_20795</name>
</gene>
<comment type="caution">
    <text evidence="2">The sequence shown here is derived from an EMBL/GenBank/DDBJ whole genome shotgun (WGS) entry which is preliminary data.</text>
</comment>
<reference evidence="2" key="1">
    <citation type="submission" date="2018-10" db="EMBL/GenBank/DDBJ databases">
        <authorList>
            <person name="Hariharan J."/>
            <person name="Choudoir M.J."/>
            <person name="Diebold P."/>
            <person name="Panke-Buisse K."/>
            <person name="Campbell A.N."/>
            <person name="Buckley D.H."/>
        </authorList>
    </citation>
    <scope>NUCLEOTIDE SEQUENCE</scope>
    <source>
        <strain evidence="2">Gb1</strain>
    </source>
</reference>
<dbReference type="Pfam" id="PF00903">
    <property type="entry name" value="Glyoxalase"/>
    <property type="match status" value="1"/>
</dbReference>
<dbReference type="InterPro" id="IPR037523">
    <property type="entry name" value="VOC_core"/>
</dbReference>
<dbReference type="PROSITE" id="PS51819">
    <property type="entry name" value="VOC"/>
    <property type="match status" value="1"/>
</dbReference>
<organism evidence="2">
    <name type="scientific">Streptomyces sp. gb1(2016)</name>
    <dbReference type="NCBI Taxonomy" id="1828321"/>
    <lineage>
        <taxon>Bacteria</taxon>
        <taxon>Bacillati</taxon>
        <taxon>Actinomycetota</taxon>
        <taxon>Actinomycetes</taxon>
        <taxon>Kitasatosporales</taxon>
        <taxon>Streptomycetaceae</taxon>
        <taxon>Streptomyces</taxon>
    </lineage>
</organism>
<accession>A0A652KY10</accession>
<evidence type="ECO:0000313" key="2">
    <source>
        <dbReference type="EMBL" id="TXS28501.1"/>
    </source>
</evidence>
<dbReference type="InterPro" id="IPR004360">
    <property type="entry name" value="Glyas_Fos-R_dOase_dom"/>
</dbReference>
<dbReference type="Gene3D" id="3.10.180.10">
    <property type="entry name" value="2,3-Dihydroxybiphenyl 1,2-Dioxygenase, domain 1"/>
    <property type="match status" value="1"/>
</dbReference>
<dbReference type="AlphaFoldDB" id="A0A652KY10"/>
<proteinExistence type="predicted"/>
<dbReference type="InterPro" id="IPR029068">
    <property type="entry name" value="Glyas_Bleomycin-R_OHBP_Dase"/>
</dbReference>
<dbReference type="RefSeq" id="WP_147984352.1">
    <property type="nucleotide sequence ID" value="NZ_RDBM01000035.1"/>
</dbReference>
<feature type="domain" description="VOC" evidence="1">
    <location>
        <begin position="19"/>
        <end position="137"/>
    </location>
</feature>
<dbReference type="CDD" id="cd08351">
    <property type="entry name" value="ChaP_like"/>
    <property type="match status" value="1"/>
</dbReference>
<dbReference type="SUPFAM" id="SSF54593">
    <property type="entry name" value="Glyoxalase/Bleomycin resistance protein/Dihydroxybiphenyl dioxygenase"/>
    <property type="match status" value="1"/>
</dbReference>
<name>A0A652KY10_9ACTN</name>
<dbReference type="EMBL" id="RDBM01000035">
    <property type="protein sequence ID" value="TXS28501.1"/>
    <property type="molecule type" value="Genomic_DNA"/>
</dbReference>
<evidence type="ECO:0000259" key="1">
    <source>
        <dbReference type="PROSITE" id="PS51819"/>
    </source>
</evidence>